<evidence type="ECO:0000313" key="2">
    <source>
        <dbReference type="Proteomes" id="UP000681720"/>
    </source>
</evidence>
<gene>
    <name evidence="1" type="ORF">GIL414_LOCUS86420</name>
</gene>
<reference evidence="1" key="1">
    <citation type="submission" date="2021-02" db="EMBL/GenBank/DDBJ databases">
        <authorList>
            <person name="Nowell W R."/>
        </authorList>
    </citation>
    <scope>NUCLEOTIDE SEQUENCE</scope>
</reference>
<dbReference type="AlphaFoldDB" id="A0A8S3K4L2"/>
<dbReference type="Proteomes" id="UP000681720">
    <property type="component" value="Unassembled WGS sequence"/>
</dbReference>
<comment type="caution">
    <text evidence="1">The sequence shown here is derived from an EMBL/GenBank/DDBJ whole genome shotgun (WGS) entry which is preliminary data.</text>
</comment>
<feature type="non-terminal residue" evidence="1">
    <location>
        <position position="1"/>
    </location>
</feature>
<proteinExistence type="predicted"/>
<protein>
    <submittedName>
        <fullName evidence="1">Uncharacterized protein</fullName>
    </submittedName>
</protein>
<name>A0A8S3K4L2_9BILA</name>
<accession>A0A8S3K4L2</accession>
<evidence type="ECO:0000313" key="1">
    <source>
        <dbReference type="EMBL" id="CAF5225065.1"/>
    </source>
</evidence>
<sequence length="77" mass="8484">TTTTTTTTTLSTRVVFPPSDASPRVNLPSNFHLPNGTIIVIDVTSTSDHDNPKQVRMILLCFAAMTPAEFLFYKTKL</sequence>
<dbReference type="EMBL" id="CAJOBJ010374856">
    <property type="protein sequence ID" value="CAF5225065.1"/>
    <property type="molecule type" value="Genomic_DNA"/>
</dbReference>
<organism evidence="1 2">
    <name type="scientific">Rotaria magnacalcarata</name>
    <dbReference type="NCBI Taxonomy" id="392030"/>
    <lineage>
        <taxon>Eukaryota</taxon>
        <taxon>Metazoa</taxon>
        <taxon>Spiralia</taxon>
        <taxon>Gnathifera</taxon>
        <taxon>Rotifera</taxon>
        <taxon>Eurotatoria</taxon>
        <taxon>Bdelloidea</taxon>
        <taxon>Philodinida</taxon>
        <taxon>Philodinidae</taxon>
        <taxon>Rotaria</taxon>
    </lineage>
</organism>